<comment type="caution">
    <text evidence="1">The sequence shown here is derived from an EMBL/GenBank/DDBJ whole genome shotgun (WGS) entry which is preliminary data.</text>
</comment>
<organism evidence="1 2">
    <name type="scientific">Catharanthus roseus</name>
    <name type="common">Madagascar periwinkle</name>
    <name type="synonym">Vinca rosea</name>
    <dbReference type="NCBI Taxonomy" id="4058"/>
    <lineage>
        <taxon>Eukaryota</taxon>
        <taxon>Viridiplantae</taxon>
        <taxon>Streptophyta</taxon>
        <taxon>Embryophyta</taxon>
        <taxon>Tracheophyta</taxon>
        <taxon>Spermatophyta</taxon>
        <taxon>Magnoliopsida</taxon>
        <taxon>eudicotyledons</taxon>
        <taxon>Gunneridae</taxon>
        <taxon>Pentapetalae</taxon>
        <taxon>asterids</taxon>
        <taxon>lamiids</taxon>
        <taxon>Gentianales</taxon>
        <taxon>Apocynaceae</taxon>
        <taxon>Rauvolfioideae</taxon>
        <taxon>Vinceae</taxon>
        <taxon>Catharanthinae</taxon>
        <taxon>Catharanthus</taxon>
    </lineage>
</organism>
<name>A0ACC0AUL1_CATRO</name>
<dbReference type="EMBL" id="CM044705">
    <property type="protein sequence ID" value="KAI5664678.1"/>
    <property type="molecule type" value="Genomic_DNA"/>
</dbReference>
<evidence type="ECO:0000313" key="2">
    <source>
        <dbReference type="Proteomes" id="UP001060085"/>
    </source>
</evidence>
<dbReference type="Proteomes" id="UP001060085">
    <property type="component" value="Linkage Group LG05"/>
</dbReference>
<protein>
    <submittedName>
        <fullName evidence="1">Uncharacterized protein</fullName>
    </submittedName>
</protein>
<evidence type="ECO:0000313" key="1">
    <source>
        <dbReference type="EMBL" id="KAI5664678.1"/>
    </source>
</evidence>
<accession>A0ACC0AUL1</accession>
<keyword evidence="2" id="KW-1185">Reference proteome</keyword>
<gene>
    <name evidence="1" type="ORF">M9H77_24001</name>
</gene>
<reference evidence="2" key="1">
    <citation type="journal article" date="2023" name="Nat. Plants">
        <title>Single-cell RNA sequencing provides a high-resolution roadmap for understanding the multicellular compartmentation of specialized metabolism.</title>
        <authorList>
            <person name="Sun S."/>
            <person name="Shen X."/>
            <person name="Li Y."/>
            <person name="Li Y."/>
            <person name="Wang S."/>
            <person name="Li R."/>
            <person name="Zhang H."/>
            <person name="Shen G."/>
            <person name="Guo B."/>
            <person name="Wei J."/>
            <person name="Xu J."/>
            <person name="St-Pierre B."/>
            <person name="Chen S."/>
            <person name="Sun C."/>
        </authorList>
    </citation>
    <scope>NUCLEOTIDE SEQUENCE [LARGE SCALE GENOMIC DNA]</scope>
</reference>
<proteinExistence type="predicted"/>
<sequence length="98" mass="10358">MKISRAGLGTGKCRNSGKAGHNKRMCQGSSKTVRQSNATEEPNVSPQAEVEMPTHNTQVSNVSKKQTRCGICREAGHIKITCTIEAKATPYGSTPAGA</sequence>